<dbReference type="PROSITE" id="PS00893">
    <property type="entry name" value="NUDIX_BOX"/>
    <property type="match status" value="1"/>
</dbReference>
<evidence type="ECO:0000313" key="5">
    <source>
        <dbReference type="EMBL" id="RFA09934.1"/>
    </source>
</evidence>
<feature type="region of interest" description="Disordered" evidence="3">
    <location>
        <begin position="259"/>
        <end position="296"/>
    </location>
</feature>
<gene>
    <name evidence="5" type="ORF">B7R54_12520</name>
</gene>
<feature type="compositionally biased region" description="Low complexity" evidence="3">
    <location>
        <begin position="277"/>
        <end position="289"/>
    </location>
</feature>
<reference evidence="5 6" key="1">
    <citation type="submission" date="2017-04" db="EMBL/GenBank/DDBJ databases">
        <title>Comparative genome analysis of Subtercola boreus.</title>
        <authorList>
            <person name="Cho Y.-J."/>
            <person name="Cho A."/>
            <person name="Kim O.-S."/>
            <person name="Lee J.-I."/>
        </authorList>
    </citation>
    <scope>NUCLEOTIDE SEQUENCE [LARGE SCALE GENOMIC DNA]</scope>
    <source>
        <strain evidence="5 6">K300</strain>
    </source>
</reference>
<protein>
    <recommendedName>
        <fullName evidence="4">Nudix hydrolase domain-containing protein</fullName>
    </recommendedName>
</protein>
<feature type="region of interest" description="Disordered" evidence="3">
    <location>
        <begin position="1"/>
        <end position="26"/>
    </location>
</feature>
<dbReference type="InterPro" id="IPR020084">
    <property type="entry name" value="NUDIX_hydrolase_CS"/>
</dbReference>
<dbReference type="SUPFAM" id="SSF55811">
    <property type="entry name" value="Nudix"/>
    <property type="match status" value="1"/>
</dbReference>
<comment type="cofactor">
    <cofactor evidence="1">
        <name>Mg(2+)</name>
        <dbReference type="ChEBI" id="CHEBI:18420"/>
    </cofactor>
</comment>
<proteinExistence type="predicted"/>
<dbReference type="Gene3D" id="3.90.79.10">
    <property type="entry name" value="Nucleoside Triphosphate Pyrophosphohydrolase"/>
    <property type="match status" value="1"/>
</dbReference>
<dbReference type="PANTHER" id="PTHR43046:SF2">
    <property type="entry name" value="8-OXO-DGTP DIPHOSPHATASE-RELATED"/>
    <property type="match status" value="1"/>
</dbReference>
<dbReference type="PANTHER" id="PTHR43046">
    <property type="entry name" value="GDP-MANNOSE MANNOSYL HYDROLASE"/>
    <property type="match status" value="1"/>
</dbReference>
<accession>A0A3E0VIZ5</accession>
<comment type="caution">
    <text evidence="5">The sequence shown here is derived from an EMBL/GenBank/DDBJ whole genome shotgun (WGS) entry which is preliminary data.</text>
</comment>
<dbReference type="GO" id="GO:0016787">
    <property type="term" value="F:hydrolase activity"/>
    <property type="evidence" value="ECO:0007669"/>
    <property type="project" value="UniProtKB-KW"/>
</dbReference>
<dbReference type="InterPro" id="IPR015797">
    <property type="entry name" value="NUDIX_hydrolase-like_dom_sf"/>
</dbReference>
<evidence type="ECO:0000256" key="2">
    <source>
        <dbReference type="ARBA" id="ARBA00022801"/>
    </source>
</evidence>
<name>A0A3E0VIZ5_9MICO</name>
<evidence type="ECO:0000256" key="1">
    <source>
        <dbReference type="ARBA" id="ARBA00001946"/>
    </source>
</evidence>
<organism evidence="5 6">
    <name type="scientific">Subtercola boreus</name>
    <dbReference type="NCBI Taxonomy" id="120213"/>
    <lineage>
        <taxon>Bacteria</taxon>
        <taxon>Bacillati</taxon>
        <taxon>Actinomycetota</taxon>
        <taxon>Actinomycetes</taxon>
        <taxon>Micrococcales</taxon>
        <taxon>Microbacteriaceae</taxon>
        <taxon>Subtercola</taxon>
    </lineage>
</organism>
<evidence type="ECO:0000313" key="6">
    <source>
        <dbReference type="Proteomes" id="UP000256486"/>
    </source>
</evidence>
<evidence type="ECO:0000256" key="3">
    <source>
        <dbReference type="SAM" id="MobiDB-lite"/>
    </source>
</evidence>
<sequence>MTEQAEPSPHSFVPPRLHSAPGSGDGWVEDGSGRRFWGRFGAAGLLAHDPARGILLQHRANWSHFGGTWGLPGGARHESETPVQGAVREASEEAGVVVDALRLRMTSTLDLGFWSYTTVVVDVTAPFDAAVTDAESIEVRWVPVDEVAALPLHPGFGASWPVLSAELSRRTVLIVDSANVVGSRPDGWWKDRVGATERLAGRLSRLGRDGLSAASLGIDDDPSLAGTRWWPHIVLVTEGQARAARLDAPDVAAAAVAGASASGGTGSGGTGSGGAASGSVGSGASAPGGAASGGVGSGASVPGGVASGSAGSGDLLAGHGAGEAELARPVELLPAEHDGDQAIVDAVAAHAGASDVGSGSNGASAATGASDAAPRIFVVTADRGLTARVEALGATVLGPSWLLALLDAA</sequence>
<dbReference type="AlphaFoldDB" id="A0A3E0VIZ5"/>
<keyword evidence="6" id="KW-1185">Reference proteome</keyword>
<dbReference type="PROSITE" id="PS51462">
    <property type="entry name" value="NUDIX"/>
    <property type="match status" value="1"/>
</dbReference>
<feature type="domain" description="Nudix hydrolase" evidence="4">
    <location>
        <begin position="37"/>
        <end position="164"/>
    </location>
</feature>
<dbReference type="Pfam" id="PF00293">
    <property type="entry name" value="NUDIX"/>
    <property type="match status" value="1"/>
</dbReference>
<feature type="compositionally biased region" description="Gly residues" evidence="3">
    <location>
        <begin position="261"/>
        <end position="276"/>
    </location>
</feature>
<dbReference type="EMBL" id="NBWZ01000001">
    <property type="protein sequence ID" value="RFA09934.1"/>
    <property type="molecule type" value="Genomic_DNA"/>
</dbReference>
<keyword evidence="2" id="KW-0378">Hydrolase</keyword>
<dbReference type="Proteomes" id="UP000256486">
    <property type="component" value="Unassembled WGS sequence"/>
</dbReference>
<dbReference type="OrthoDB" id="3404294at2"/>
<evidence type="ECO:0000259" key="4">
    <source>
        <dbReference type="PROSITE" id="PS51462"/>
    </source>
</evidence>
<dbReference type="InterPro" id="IPR000086">
    <property type="entry name" value="NUDIX_hydrolase_dom"/>
</dbReference>